<dbReference type="AlphaFoldDB" id="A0A0K0FAE5"/>
<dbReference type="Proteomes" id="UP000035680">
    <property type="component" value="Unassembled WGS sequence"/>
</dbReference>
<evidence type="ECO:0000256" key="5">
    <source>
        <dbReference type="SAM" id="Phobius"/>
    </source>
</evidence>
<name>A0A0K0FAE5_STRVS</name>
<accession>A0A0K0FAE5</accession>
<evidence type="ECO:0000256" key="4">
    <source>
        <dbReference type="ARBA" id="ARBA00022729"/>
    </source>
</evidence>
<reference evidence="7" key="2">
    <citation type="submission" date="2015-08" db="UniProtKB">
        <authorList>
            <consortium name="WormBaseParasite"/>
        </authorList>
    </citation>
    <scope>IDENTIFICATION</scope>
</reference>
<proteinExistence type="inferred from homology"/>
<dbReference type="GO" id="GO:0005576">
    <property type="term" value="C:extracellular region"/>
    <property type="evidence" value="ECO:0007669"/>
    <property type="project" value="UniProtKB-SubCell"/>
</dbReference>
<dbReference type="WBParaSite" id="SVE_0579800.1">
    <property type="protein sequence ID" value="SVE_0579800.1"/>
    <property type="gene ID" value="SVE_0579800"/>
</dbReference>
<keyword evidence="5" id="KW-0812">Transmembrane</keyword>
<comment type="subcellular location">
    <subcellularLocation>
        <location evidence="1">Secreted</location>
    </subcellularLocation>
</comment>
<keyword evidence="5" id="KW-1133">Transmembrane helix</keyword>
<dbReference type="GO" id="GO:0009986">
    <property type="term" value="C:cell surface"/>
    <property type="evidence" value="ECO:0007669"/>
    <property type="project" value="InterPro"/>
</dbReference>
<keyword evidence="5" id="KW-0472">Membrane</keyword>
<dbReference type="PANTHER" id="PTHR21700">
    <property type="entry name" value="TRANSTHYRETIN-LIKE FAMILY PROTEIN-RELATED"/>
    <property type="match status" value="1"/>
</dbReference>
<dbReference type="STRING" id="75913.A0A0K0FAE5"/>
<organism evidence="6 7">
    <name type="scientific">Strongyloides venezuelensis</name>
    <name type="common">Threadworm</name>
    <dbReference type="NCBI Taxonomy" id="75913"/>
    <lineage>
        <taxon>Eukaryota</taxon>
        <taxon>Metazoa</taxon>
        <taxon>Ecdysozoa</taxon>
        <taxon>Nematoda</taxon>
        <taxon>Chromadorea</taxon>
        <taxon>Rhabditida</taxon>
        <taxon>Tylenchina</taxon>
        <taxon>Panagrolaimomorpha</taxon>
        <taxon>Strongyloidoidea</taxon>
        <taxon>Strongyloididae</taxon>
        <taxon>Strongyloides</taxon>
    </lineage>
</organism>
<evidence type="ECO:0000313" key="7">
    <source>
        <dbReference type="WBParaSite" id="SVE_0579800.1"/>
    </source>
</evidence>
<dbReference type="Gene3D" id="2.60.40.3330">
    <property type="match status" value="1"/>
</dbReference>
<dbReference type="InterPro" id="IPR001534">
    <property type="entry name" value="Transthyretin-like"/>
</dbReference>
<dbReference type="InterPro" id="IPR038479">
    <property type="entry name" value="Transthyretin-like_sf"/>
</dbReference>
<keyword evidence="6" id="KW-1185">Reference proteome</keyword>
<comment type="similarity">
    <text evidence="2">Belongs to the nematode transthyretin-like family.</text>
</comment>
<evidence type="ECO:0000256" key="1">
    <source>
        <dbReference type="ARBA" id="ARBA00004613"/>
    </source>
</evidence>
<feature type="transmembrane region" description="Helical" evidence="5">
    <location>
        <begin position="6"/>
        <end position="23"/>
    </location>
</feature>
<sequence length="152" mass="17687">MIVKIILIFSLIFTFNIIVIRGWRNKQAVIVSGQLLCQGSEGSHVSILLYGKPRLGRHHLLARTYSDINGYFESNGHRTVWFGIHFYLKLIHYCLETNLLCRYEAILKIPSSFIFKYLNRRQSFGLGAIELSAIPNQKRICVHPPSRRRRRS</sequence>
<reference evidence="6" key="1">
    <citation type="submission" date="2014-07" db="EMBL/GenBank/DDBJ databases">
        <authorList>
            <person name="Martin A.A"/>
            <person name="De Silva N."/>
        </authorList>
    </citation>
    <scope>NUCLEOTIDE SEQUENCE</scope>
</reference>
<evidence type="ECO:0000256" key="3">
    <source>
        <dbReference type="ARBA" id="ARBA00022525"/>
    </source>
</evidence>
<protein>
    <submittedName>
        <fullName evidence="7">Transthyretin-like family protein</fullName>
    </submittedName>
</protein>
<dbReference type="Pfam" id="PF01060">
    <property type="entry name" value="TTR-52"/>
    <property type="match status" value="1"/>
</dbReference>
<keyword evidence="4" id="KW-0732">Signal</keyword>
<evidence type="ECO:0000256" key="2">
    <source>
        <dbReference type="ARBA" id="ARBA00010112"/>
    </source>
</evidence>
<evidence type="ECO:0000313" key="6">
    <source>
        <dbReference type="Proteomes" id="UP000035680"/>
    </source>
</evidence>
<keyword evidence="3" id="KW-0964">Secreted</keyword>